<proteinExistence type="predicted"/>
<sequence>TVSIPPYYSGRKGEEGETRDDWETAKHYCNFQKTTVALNRDKDVPQGTPLCLTVYYDLEAERDYVKIFSGDAKEPEKQQLVVSLTGRDVSGSTFELPDALGSIVFSSDEKNVFDGFHAKI</sequence>
<protein>
    <submittedName>
        <fullName evidence="2">Uncharacterized protein</fullName>
    </submittedName>
</protein>
<reference evidence="3" key="1">
    <citation type="submission" date="2022-10" db="EMBL/GenBank/DDBJ databases">
        <title>Genome assembly of Pristionchus species.</title>
        <authorList>
            <person name="Yoshida K."/>
            <person name="Sommer R.J."/>
        </authorList>
    </citation>
    <scope>NUCLEOTIDE SEQUENCE [LARGE SCALE GENOMIC DNA]</scope>
    <source>
        <strain evidence="3">RS5460</strain>
    </source>
</reference>
<feature type="non-terminal residue" evidence="2">
    <location>
        <position position="1"/>
    </location>
</feature>
<evidence type="ECO:0000313" key="2">
    <source>
        <dbReference type="EMBL" id="GMR31965.1"/>
    </source>
</evidence>
<dbReference type="Proteomes" id="UP001328107">
    <property type="component" value="Unassembled WGS sequence"/>
</dbReference>
<evidence type="ECO:0000256" key="1">
    <source>
        <dbReference type="SAM" id="MobiDB-lite"/>
    </source>
</evidence>
<feature type="compositionally biased region" description="Basic and acidic residues" evidence="1">
    <location>
        <begin position="11"/>
        <end position="20"/>
    </location>
</feature>
<comment type="caution">
    <text evidence="2">The sequence shown here is derived from an EMBL/GenBank/DDBJ whole genome shotgun (WGS) entry which is preliminary data.</text>
</comment>
<accession>A0AAN4Z7L7</accession>
<feature type="region of interest" description="Disordered" evidence="1">
    <location>
        <begin position="1"/>
        <end position="20"/>
    </location>
</feature>
<dbReference type="PANTHER" id="PTHR21690:SF2">
    <property type="entry name" value="CUB DOMAIN-CONTAINING PROTEIN-RELATED"/>
    <property type="match status" value="1"/>
</dbReference>
<dbReference type="AlphaFoldDB" id="A0AAN4Z7L7"/>
<feature type="non-terminal residue" evidence="2">
    <location>
        <position position="120"/>
    </location>
</feature>
<name>A0AAN4Z7L7_9BILA</name>
<gene>
    <name evidence="2" type="ORF">PMAYCL1PPCAC_02160</name>
</gene>
<organism evidence="2 3">
    <name type="scientific">Pristionchus mayeri</name>
    <dbReference type="NCBI Taxonomy" id="1317129"/>
    <lineage>
        <taxon>Eukaryota</taxon>
        <taxon>Metazoa</taxon>
        <taxon>Ecdysozoa</taxon>
        <taxon>Nematoda</taxon>
        <taxon>Chromadorea</taxon>
        <taxon>Rhabditida</taxon>
        <taxon>Rhabditina</taxon>
        <taxon>Diplogasteromorpha</taxon>
        <taxon>Diplogasteroidea</taxon>
        <taxon>Neodiplogasteridae</taxon>
        <taxon>Pristionchus</taxon>
    </lineage>
</organism>
<dbReference type="EMBL" id="BTRK01000001">
    <property type="protein sequence ID" value="GMR31965.1"/>
    <property type="molecule type" value="Genomic_DNA"/>
</dbReference>
<keyword evidence="3" id="KW-1185">Reference proteome</keyword>
<dbReference type="PANTHER" id="PTHR21690">
    <property type="entry name" value="CUB DOMAIN-CONTAINING PROTEIN-RELATED"/>
    <property type="match status" value="1"/>
</dbReference>
<evidence type="ECO:0000313" key="3">
    <source>
        <dbReference type="Proteomes" id="UP001328107"/>
    </source>
</evidence>